<feature type="region of interest" description="Disordered" evidence="1">
    <location>
        <begin position="273"/>
        <end position="299"/>
    </location>
</feature>
<evidence type="ECO:0000256" key="1">
    <source>
        <dbReference type="SAM" id="MobiDB-lite"/>
    </source>
</evidence>
<name>G7YLM2_CLOSI</name>
<gene>
    <name evidence="2" type="ORF">CLF_111317</name>
</gene>
<feature type="compositionally biased region" description="Polar residues" evidence="1">
    <location>
        <begin position="45"/>
        <end position="61"/>
    </location>
</feature>
<dbReference type="EMBL" id="DF143616">
    <property type="protein sequence ID" value="GAA53853.1"/>
    <property type="molecule type" value="Genomic_DNA"/>
</dbReference>
<feature type="region of interest" description="Disordered" evidence="1">
    <location>
        <begin position="45"/>
        <end position="78"/>
    </location>
</feature>
<proteinExistence type="predicted"/>
<keyword evidence="3" id="KW-1185">Reference proteome</keyword>
<sequence length="591" mass="66753">MADRTRFEERTRVDECLQQVMIGLVIPFKRNPLLRPMVAALTPTPSCLTTNHMDSNSQSPDYGSKTEPSGHHLPISSETDARRHNVPPFILQSLAREFRVRIFLQVRWMRTGSTRSTARGNFGIRRQVKSCCVIRVYLKNLPISSENLQQTVCYTVVKPIFDRVYKIFTPDYAYECDIHDHLRSGNCQNCLESTSRGSDIRILRVFGNIRSIPITFQTKQLKRSSLEVVLRTQQIFNEGIPSHISTGRRGGIHPLNPALMMSPRLVMKRLQSNCQARRTDQQSTSGSMPNRLADSPLLAERLSVQRPTGRIDGSGFNMHKRHRFTAEEFLPVVNSEAESSQKVDPSNWSFYINNGESAETCLLNPGPSLMGFRLYYSSRIISRLRTSLVTVASTSTPKNELATLLPPTKQRICPIGRTYDHPIRLPTEVVRVPRSSEKHSSTTLKSVGQRTCYCSPIDSGAFTQLAPPMRTYLPHLPKSSADETVAATTTVRQVHGFLQLMTMMTFTRLFSEYSETRRPPPLETVMQPADRFISGFVQVICTAAVRLPLKFRSEAVYSLLNVRKAGIKDEVNDKNIVVARCWGYKPPTCGK</sequence>
<feature type="compositionally biased region" description="Polar residues" evidence="1">
    <location>
        <begin position="273"/>
        <end position="288"/>
    </location>
</feature>
<dbReference type="Proteomes" id="UP000008909">
    <property type="component" value="Unassembled WGS sequence"/>
</dbReference>
<dbReference type="AlphaFoldDB" id="G7YLM2"/>
<evidence type="ECO:0000313" key="3">
    <source>
        <dbReference type="Proteomes" id="UP000008909"/>
    </source>
</evidence>
<reference evidence="2" key="1">
    <citation type="journal article" date="2011" name="Genome Biol.">
        <title>The draft genome of the carcinogenic human liver fluke Clonorchis sinensis.</title>
        <authorList>
            <person name="Wang X."/>
            <person name="Chen W."/>
            <person name="Huang Y."/>
            <person name="Sun J."/>
            <person name="Men J."/>
            <person name="Liu H."/>
            <person name="Luo F."/>
            <person name="Guo L."/>
            <person name="Lv X."/>
            <person name="Deng C."/>
            <person name="Zhou C."/>
            <person name="Fan Y."/>
            <person name="Li X."/>
            <person name="Huang L."/>
            <person name="Hu Y."/>
            <person name="Liang C."/>
            <person name="Hu X."/>
            <person name="Xu J."/>
            <person name="Yu X."/>
        </authorList>
    </citation>
    <scope>NUCLEOTIDE SEQUENCE [LARGE SCALE GENOMIC DNA]</scope>
    <source>
        <strain evidence="2">Henan</strain>
    </source>
</reference>
<reference key="2">
    <citation type="submission" date="2011-10" db="EMBL/GenBank/DDBJ databases">
        <title>The genome and transcriptome sequence of Clonorchis sinensis provide insights into the carcinogenic liver fluke.</title>
        <authorList>
            <person name="Wang X."/>
            <person name="Huang Y."/>
            <person name="Chen W."/>
            <person name="Liu H."/>
            <person name="Guo L."/>
            <person name="Chen Y."/>
            <person name="Luo F."/>
            <person name="Zhou W."/>
            <person name="Sun J."/>
            <person name="Mao Q."/>
            <person name="Liang P."/>
            <person name="Zhou C."/>
            <person name="Tian Y."/>
            <person name="Men J."/>
            <person name="Lv X."/>
            <person name="Huang L."/>
            <person name="Zhou J."/>
            <person name="Hu Y."/>
            <person name="Li R."/>
            <person name="Zhang F."/>
            <person name="Lei H."/>
            <person name="Li X."/>
            <person name="Hu X."/>
            <person name="Liang C."/>
            <person name="Xu J."/>
            <person name="Wu Z."/>
            <person name="Yu X."/>
        </authorList>
    </citation>
    <scope>NUCLEOTIDE SEQUENCE</scope>
    <source>
        <strain>Henan</strain>
    </source>
</reference>
<organism evidence="2 3">
    <name type="scientific">Clonorchis sinensis</name>
    <name type="common">Chinese liver fluke</name>
    <dbReference type="NCBI Taxonomy" id="79923"/>
    <lineage>
        <taxon>Eukaryota</taxon>
        <taxon>Metazoa</taxon>
        <taxon>Spiralia</taxon>
        <taxon>Lophotrochozoa</taxon>
        <taxon>Platyhelminthes</taxon>
        <taxon>Trematoda</taxon>
        <taxon>Digenea</taxon>
        <taxon>Opisthorchiida</taxon>
        <taxon>Opisthorchiata</taxon>
        <taxon>Opisthorchiidae</taxon>
        <taxon>Clonorchis</taxon>
    </lineage>
</organism>
<evidence type="ECO:0000313" key="2">
    <source>
        <dbReference type="EMBL" id="GAA53853.1"/>
    </source>
</evidence>
<protein>
    <submittedName>
        <fullName evidence="2">Uncharacterized protein</fullName>
    </submittedName>
</protein>
<accession>G7YLM2</accession>